<comment type="similarity">
    <text evidence="1">Belongs to the TelA family.</text>
</comment>
<evidence type="ECO:0000313" key="2">
    <source>
        <dbReference type="EMBL" id="CEA05122.1"/>
    </source>
</evidence>
<dbReference type="AlphaFoldDB" id="A0A078MIC8"/>
<dbReference type="PANTHER" id="PTHR38432">
    <property type="entry name" value="TELA-LIKE PROTEIN SAOUHSC_01408"/>
    <property type="match status" value="1"/>
</dbReference>
<dbReference type="HOGENOM" id="CLU_032111_0_0_9"/>
<organism evidence="2">
    <name type="scientific">Metalysinibacillus saudimassiliensis</name>
    <dbReference type="NCBI Taxonomy" id="1461583"/>
    <lineage>
        <taxon>Bacteria</taxon>
        <taxon>Bacillati</taxon>
        <taxon>Bacillota</taxon>
        <taxon>Bacilli</taxon>
        <taxon>Bacillales</taxon>
        <taxon>Caryophanaceae</taxon>
        <taxon>Metalysinibacillus</taxon>
    </lineage>
</organism>
<name>A0A078MIC8_9BACL</name>
<proteinExistence type="inferred from homology"/>
<reference evidence="2" key="1">
    <citation type="submission" date="2014-07" db="EMBL/GenBank/DDBJ databases">
        <authorList>
            <person name="Urmite Genomes Urmite Genomes"/>
        </authorList>
    </citation>
    <scope>NUCLEOTIDE SEQUENCE</scope>
    <source>
        <strain evidence="2">13S34_air</strain>
    </source>
</reference>
<dbReference type="InterPro" id="IPR008863">
    <property type="entry name" value="Toxic_anion-R_TelA"/>
</dbReference>
<evidence type="ECO:0000256" key="1">
    <source>
        <dbReference type="ARBA" id="ARBA00005541"/>
    </source>
</evidence>
<dbReference type="EMBL" id="LN483076">
    <property type="protein sequence ID" value="CEA05122.1"/>
    <property type="molecule type" value="Genomic_DNA"/>
</dbReference>
<sequence length="316" mass="36712">MKTFELLPEETKPYALKIAGEIDMNNYESILTLGHNTQRAISQFSDRVLYHIKNRDITKVGNTLQQLVDTITSVKVEESDTNLLSRFFKKKSAPSPERTMHYERASIQIERIELQLHRAQKQLLEDIEVLNEMYRLNQSYHDELSVILAAGELKQYDFTSRELPRIEAMAAQDPQSLAPQAFEDAKNQLQRLDQRLYDLQIARELTVQAAPQIRMIQQSNQVLSEKIQTSLMTTIPLWKNQIALLISSQRDRQRADLHRRLASAEQRMEAHFDATELQQTQQRLLADVEETLLLQGQSSVQQAQIEREMRNLSRDL</sequence>
<dbReference type="PANTHER" id="PTHR38432:SF1">
    <property type="entry name" value="TELA-LIKE PROTEIN SAOUHSC_01408"/>
    <property type="match status" value="1"/>
</dbReference>
<dbReference type="PATRIC" id="fig|1461583.4.peg.2234"/>
<protein>
    <submittedName>
        <fullName evidence="2">TelA-like protein</fullName>
    </submittedName>
</protein>
<gene>
    <name evidence="2" type="ORF">BN1050_02319</name>
</gene>
<dbReference type="Pfam" id="PF05816">
    <property type="entry name" value="TelA"/>
    <property type="match status" value="1"/>
</dbReference>
<accession>A0A078MIC8</accession>